<comment type="subcellular location">
    <subcellularLocation>
        <location evidence="1">Membrane</location>
        <topology evidence="1">Multi-pass membrane protein</topology>
    </subcellularLocation>
</comment>
<accession>N1UVF5</accession>
<dbReference type="InterPro" id="IPR023214">
    <property type="entry name" value="HAD_sf"/>
</dbReference>
<feature type="non-terminal residue" evidence="8">
    <location>
        <position position="1"/>
    </location>
</feature>
<dbReference type="GO" id="GO:0005524">
    <property type="term" value="F:ATP binding"/>
    <property type="evidence" value="ECO:0007669"/>
    <property type="project" value="UniProtKB-KW"/>
</dbReference>
<protein>
    <submittedName>
        <fullName evidence="8">Uncharacterized protein</fullName>
    </submittedName>
</protein>
<dbReference type="Gene3D" id="1.20.1110.10">
    <property type="entry name" value="Calcium-transporting ATPase, transmembrane domain"/>
    <property type="match status" value="1"/>
</dbReference>
<sequence>LAAIENFGNMNIICSDKTGTLTEGTVKLQSSLDIYGNENQEVALNAFLNASFETGFVNAIDQSIPRGFKLQSFRF</sequence>
<dbReference type="BioCyc" id="LINT1085541:G11IQ-5645-MONOMER"/>
<reference evidence="8 9" key="1">
    <citation type="submission" date="2013-02" db="EMBL/GenBank/DDBJ databases">
        <authorList>
            <person name="Harkins D.M."/>
            <person name="Durkin A.S."/>
            <person name="Brinkac L.M."/>
            <person name="Haft D.H."/>
            <person name="Selengut J.D."/>
            <person name="Sanka R."/>
            <person name="DePew J."/>
            <person name="Purushe J."/>
            <person name="Picardeau M."/>
            <person name="Werts C."/>
            <person name="Goarant C."/>
            <person name="Vinetz J.M."/>
            <person name="Sutton G.G."/>
            <person name="Nierman W.C."/>
            <person name="Fouts D.E."/>
        </authorList>
    </citation>
    <scope>NUCLEOTIDE SEQUENCE [LARGE SCALE GENOMIC DNA]</scope>
    <source>
        <strain evidence="8 9">200703203</strain>
    </source>
</reference>
<dbReference type="Gene3D" id="3.40.50.1000">
    <property type="entry name" value="HAD superfamily/HAD-like"/>
    <property type="match status" value="1"/>
</dbReference>
<evidence type="ECO:0000256" key="2">
    <source>
        <dbReference type="ARBA" id="ARBA00022692"/>
    </source>
</evidence>
<gene>
    <name evidence="8" type="ORF">LEP1GSC115_0043</name>
</gene>
<dbReference type="EMBL" id="AHNY02000022">
    <property type="protein sequence ID" value="EMY27616.1"/>
    <property type="molecule type" value="Genomic_DNA"/>
</dbReference>
<evidence type="ECO:0000256" key="4">
    <source>
        <dbReference type="ARBA" id="ARBA00022840"/>
    </source>
</evidence>
<evidence type="ECO:0000313" key="8">
    <source>
        <dbReference type="EMBL" id="EMY27616.1"/>
    </source>
</evidence>
<keyword evidence="3" id="KW-0547">Nucleotide-binding</keyword>
<evidence type="ECO:0000256" key="6">
    <source>
        <dbReference type="ARBA" id="ARBA00022989"/>
    </source>
</evidence>
<dbReference type="GO" id="GO:0016020">
    <property type="term" value="C:membrane"/>
    <property type="evidence" value="ECO:0007669"/>
    <property type="project" value="UniProtKB-SubCell"/>
</dbReference>
<dbReference type="AlphaFoldDB" id="N1UVF5"/>
<evidence type="ECO:0000313" key="9">
    <source>
        <dbReference type="Proteomes" id="UP000012220"/>
    </source>
</evidence>
<dbReference type="PROSITE" id="PS00154">
    <property type="entry name" value="ATPASE_E1_E2"/>
    <property type="match status" value="1"/>
</dbReference>
<organism evidence="8 9">
    <name type="scientific">Leptospira interrogans serovar Australis str. 200703203</name>
    <dbReference type="NCBI Taxonomy" id="1085541"/>
    <lineage>
        <taxon>Bacteria</taxon>
        <taxon>Pseudomonadati</taxon>
        <taxon>Spirochaetota</taxon>
        <taxon>Spirochaetia</taxon>
        <taxon>Leptospirales</taxon>
        <taxon>Leptospiraceae</taxon>
        <taxon>Leptospira</taxon>
    </lineage>
</organism>
<evidence type="ECO:0000256" key="1">
    <source>
        <dbReference type="ARBA" id="ARBA00004141"/>
    </source>
</evidence>
<keyword evidence="2" id="KW-0812">Transmembrane</keyword>
<comment type="caution">
    <text evidence="8">The sequence shown here is derived from an EMBL/GenBank/DDBJ whole genome shotgun (WGS) entry which is preliminary data.</text>
</comment>
<evidence type="ECO:0000256" key="7">
    <source>
        <dbReference type="ARBA" id="ARBA00023136"/>
    </source>
</evidence>
<keyword evidence="6" id="KW-1133">Transmembrane helix</keyword>
<keyword evidence="5" id="KW-1278">Translocase</keyword>
<keyword evidence="4" id="KW-0067">ATP-binding</keyword>
<proteinExistence type="predicted"/>
<name>N1UVF5_LEPIR</name>
<evidence type="ECO:0000256" key="3">
    <source>
        <dbReference type="ARBA" id="ARBA00022741"/>
    </source>
</evidence>
<evidence type="ECO:0000256" key="5">
    <source>
        <dbReference type="ARBA" id="ARBA00022967"/>
    </source>
</evidence>
<dbReference type="Proteomes" id="UP000012220">
    <property type="component" value="Unassembled WGS sequence"/>
</dbReference>
<dbReference type="Gene3D" id="3.40.1110.10">
    <property type="entry name" value="Calcium-transporting ATPase, cytoplasmic domain N"/>
    <property type="match status" value="1"/>
</dbReference>
<dbReference type="FunFam" id="3.40.50.1000:FF:000001">
    <property type="entry name" value="Phospholipid-transporting ATPase IC"/>
    <property type="match status" value="1"/>
</dbReference>
<dbReference type="InterPro" id="IPR023299">
    <property type="entry name" value="ATPase_P-typ_cyto_dom_N"/>
</dbReference>
<keyword evidence="7" id="KW-0472">Membrane</keyword>
<dbReference type="InterPro" id="IPR018303">
    <property type="entry name" value="ATPase_P-typ_P_site"/>
</dbReference>